<dbReference type="EMBL" id="LAZR01008925">
    <property type="protein sequence ID" value="KKM75721.1"/>
    <property type="molecule type" value="Genomic_DNA"/>
</dbReference>
<evidence type="ECO:0000313" key="1">
    <source>
        <dbReference type="EMBL" id="KKM75721.1"/>
    </source>
</evidence>
<reference evidence="1" key="1">
    <citation type="journal article" date="2015" name="Nature">
        <title>Complex archaea that bridge the gap between prokaryotes and eukaryotes.</title>
        <authorList>
            <person name="Spang A."/>
            <person name="Saw J.H."/>
            <person name="Jorgensen S.L."/>
            <person name="Zaremba-Niedzwiedzka K."/>
            <person name="Martijn J."/>
            <person name="Lind A.E."/>
            <person name="van Eijk R."/>
            <person name="Schleper C."/>
            <person name="Guy L."/>
            <person name="Ettema T.J."/>
        </authorList>
    </citation>
    <scope>NUCLEOTIDE SEQUENCE</scope>
</reference>
<proteinExistence type="predicted"/>
<organism evidence="1">
    <name type="scientific">marine sediment metagenome</name>
    <dbReference type="NCBI Taxonomy" id="412755"/>
    <lineage>
        <taxon>unclassified sequences</taxon>
        <taxon>metagenomes</taxon>
        <taxon>ecological metagenomes</taxon>
    </lineage>
</organism>
<name>A0A0F9KLS3_9ZZZZ</name>
<gene>
    <name evidence="1" type="ORF">LCGC14_1387350</name>
</gene>
<accession>A0A0F9KLS3</accession>
<protein>
    <submittedName>
        <fullName evidence="1">Uncharacterized protein</fullName>
    </submittedName>
</protein>
<sequence>MTEIIIPGQKDPHDIDKEKDCPDFIPLKDGTIHGDKKYCDMSFACKQIGMLGQWVEIDKNGKIVARDYLCTGKHPRWEERSEDENAT</sequence>
<dbReference type="AlphaFoldDB" id="A0A0F9KLS3"/>
<comment type="caution">
    <text evidence="1">The sequence shown here is derived from an EMBL/GenBank/DDBJ whole genome shotgun (WGS) entry which is preliminary data.</text>
</comment>